<evidence type="ECO:0000313" key="2">
    <source>
        <dbReference type="Proteomes" id="UP001382904"/>
    </source>
</evidence>
<gene>
    <name evidence="1" type="ORF">WKI68_43590</name>
</gene>
<comment type="caution">
    <text evidence="1">The sequence shown here is derived from an EMBL/GenBank/DDBJ whole genome shotgun (WGS) entry which is preliminary data.</text>
</comment>
<evidence type="ECO:0000313" key="1">
    <source>
        <dbReference type="EMBL" id="MEJ8646277.1"/>
    </source>
</evidence>
<protein>
    <submittedName>
        <fullName evidence="1">Uncharacterized protein</fullName>
    </submittedName>
</protein>
<sequence length="286" mass="29701">MDRPHPQQRAGRDHPDLVRRNAFDEPYHYALCPRAPQVADYCATLVHEVALLGEADGLILEAAGPLGVDHGGHHDKTEFAQWTPVQRELLSLCFCASCQRVQRAGVSTPNASQPGPYGPRAGAAAEVPEDALGARTAAVLRECAEASASALHTRLVAAARTAAPGIRITVHGSASPWATGAFAPLGPSVTEGIDAVVANCWAADRECESGPGEGPVAALRDLAPPATAVGGYFRPETLPADEESLGALAARHAAAGLGEAHLYHLGLVPRAGLGRLRDLVAALRSA</sequence>
<proteinExistence type="predicted"/>
<dbReference type="EMBL" id="JBBKAM010000004">
    <property type="protein sequence ID" value="MEJ8646277.1"/>
    <property type="molecule type" value="Genomic_DNA"/>
</dbReference>
<reference evidence="1 2" key="1">
    <citation type="submission" date="2024-03" db="EMBL/GenBank/DDBJ databases">
        <title>Novel Streptomyces species of biotechnological and ecological value are a feature of Machair soil.</title>
        <authorList>
            <person name="Prole J.R."/>
            <person name="Goodfellow M."/>
            <person name="Allenby N."/>
            <person name="Ward A.C."/>
        </authorList>
    </citation>
    <scope>NUCLEOTIDE SEQUENCE [LARGE SCALE GENOMIC DNA]</scope>
    <source>
        <strain evidence="1 2">MS1.HAVA.3</strain>
    </source>
</reference>
<dbReference type="Proteomes" id="UP001382904">
    <property type="component" value="Unassembled WGS sequence"/>
</dbReference>
<accession>A0ABU8UEE8</accession>
<name>A0ABU8UEE8_9ACTN</name>
<keyword evidence="2" id="KW-1185">Reference proteome</keyword>
<organism evidence="1 2">
    <name type="scientific">Streptomyces caledonius</name>
    <dbReference type="NCBI Taxonomy" id="3134107"/>
    <lineage>
        <taxon>Bacteria</taxon>
        <taxon>Bacillati</taxon>
        <taxon>Actinomycetota</taxon>
        <taxon>Actinomycetes</taxon>
        <taxon>Kitasatosporales</taxon>
        <taxon>Streptomycetaceae</taxon>
        <taxon>Streptomyces</taxon>
    </lineage>
</organism>